<gene>
    <name evidence="2" type="ORF">H6P81_008001</name>
</gene>
<evidence type="ECO:0000313" key="3">
    <source>
        <dbReference type="Proteomes" id="UP000825729"/>
    </source>
</evidence>
<keyword evidence="3" id="KW-1185">Reference proteome</keyword>
<reference evidence="2 3" key="1">
    <citation type="submission" date="2021-07" db="EMBL/GenBank/DDBJ databases">
        <title>The Aristolochia fimbriata genome: insights into angiosperm evolution, floral development and chemical biosynthesis.</title>
        <authorList>
            <person name="Jiao Y."/>
        </authorList>
    </citation>
    <scope>NUCLEOTIDE SEQUENCE [LARGE SCALE GENOMIC DNA]</scope>
    <source>
        <strain evidence="2">IBCAS-2021</strain>
        <tissue evidence="2">Leaf</tissue>
    </source>
</reference>
<evidence type="ECO:0000313" key="2">
    <source>
        <dbReference type="EMBL" id="KAG9455097.1"/>
    </source>
</evidence>
<feature type="compositionally biased region" description="Basic and acidic residues" evidence="1">
    <location>
        <begin position="83"/>
        <end position="94"/>
    </location>
</feature>
<dbReference type="EMBL" id="JAINDJ010000003">
    <property type="protein sequence ID" value="KAG9455097.1"/>
    <property type="molecule type" value="Genomic_DNA"/>
</dbReference>
<proteinExistence type="predicted"/>
<feature type="compositionally biased region" description="Polar residues" evidence="1">
    <location>
        <begin position="23"/>
        <end position="41"/>
    </location>
</feature>
<evidence type="ECO:0000256" key="1">
    <source>
        <dbReference type="SAM" id="MobiDB-lite"/>
    </source>
</evidence>
<dbReference type="AlphaFoldDB" id="A0AAV7F534"/>
<comment type="caution">
    <text evidence="2">The sequence shown here is derived from an EMBL/GenBank/DDBJ whole genome shotgun (WGS) entry which is preliminary data.</text>
</comment>
<organism evidence="2 3">
    <name type="scientific">Aristolochia fimbriata</name>
    <name type="common">White veined hardy Dutchman's pipe vine</name>
    <dbReference type="NCBI Taxonomy" id="158543"/>
    <lineage>
        <taxon>Eukaryota</taxon>
        <taxon>Viridiplantae</taxon>
        <taxon>Streptophyta</taxon>
        <taxon>Embryophyta</taxon>
        <taxon>Tracheophyta</taxon>
        <taxon>Spermatophyta</taxon>
        <taxon>Magnoliopsida</taxon>
        <taxon>Magnoliidae</taxon>
        <taxon>Piperales</taxon>
        <taxon>Aristolochiaceae</taxon>
        <taxon>Aristolochia</taxon>
    </lineage>
</organism>
<accession>A0AAV7F534</accession>
<name>A0AAV7F534_ARIFI</name>
<sequence>MGFENIIKRNKAIKSPTCDYRQQETSSSNLEDTHDATSTSYWLRMPTTDANGKELSTESRIVSSGKGETAVEGSSARYGSPRSGKERTIVREVD</sequence>
<dbReference type="Proteomes" id="UP000825729">
    <property type="component" value="Unassembled WGS sequence"/>
</dbReference>
<protein>
    <submittedName>
        <fullName evidence="2">Uncharacterized protein</fullName>
    </submittedName>
</protein>
<feature type="region of interest" description="Disordered" evidence="1">
    <location>
        <begin position="16"/>
        <end position="94"/>
    </location>
</feature>